<accession>A0A1L2ZPI0</accession>
<dbReference type="EMBL" id="CP018135">
    <property type="protein sequence ID" value="APF41090.1"/>
    <property type="molecule type" value="Genomic_DNA"/>
</dbReference>
<evidence type="ECO:0000313" key="1">
    <source>
        <dbReference type="EMBL" id="APF41090.1"/>
    </source>
</evidence>
<proteinExistence type="predicted"/>
<reference evidence="1 2" key="1">
    <citation type="submission" date="2016-11" db="EMBL/GenBank/DDBJ databases">
        <title>Genome sequencing of Zhihengliuella aestuarii B18 antagonistic to Plasmodiophora brassicae.</title>
        <authorList>
            <person name="Luo Y."/>
        </authorList>
    </citation>
    <scope>NUCLEOTIDE SEQUENCE [LARGE SCALE GENOMIC DNA]</scope>
    <source>
        <strain evidence="1 2">B18</strain>
    </source>
</reference>
<dbReference type="KEGG" id="nae:BHE16_08865"/>
<sequence>MELQLKLRETRGELVSGKGHSSHAVADKILAMAPGTIDRYLAPVRAKDPLDVITRTTPGPLPLNSITVRRAGDQIEAVPGLFEGDTVSRCGPVLVGELSRTLDKTVMHAGWTCT</sequence>
<organism evidence="1 2">
    <name type="scientific">Neomicrococcus aestuarii</name>
    <dbReference type="NCBI Taxonomy" id="556325"/>
    <lineage>
        <taxon>Bacteria</taxon>
        <taxon>Bacillati</taxon>
        <taxon>Actinomycetota</taxon>
        <taxon>Actinomycetes</taxon>
        <taxon>Micrococcales</taxon>
        <taxon>Micrococcaceae</taxon>
        <taxon>Neomicrococcus</taxon>
    </lineage>
</organism>
<gene>
    <name evidence="1" type="ORF">BHE16_08865</name>
</gene>
<dbReference type="AlphaFoldDB" id="A0A1L2ZPI0"/>
<keyword evidence="2" id="KW-1185">Reference proteome</keyword>
<evidence type="ECO:0000313" key="2">
    <source>
        <dbReference type="Proteomes" id="UP000183530"/>
    </source>
</evidence>
<dbReference type="Proteomes" id="UP000183530">
    <property type="component" value="Chromosome"/>
</dbReference>
<name>A0A1L2ZPI0_9MICC</name>
<protein>
    <submittedName>
        <fullName evidence="1">Uncharacterized protein</fullName>
    </submittedName>
</protein>